<protein>
    <recommendedName>
        <fullName evidence="4">TonB C-terminal domain-containing protein</fullName>
    </recommendedName>
</protein>
<evidence type="ECO:0000313" key="3">
    <source>
        <dbReference type="Proteomes" id="UP000663918"/>
    </source>
</evidence>
<feature type="chain" id="PRO_5037102004" description="TonB C-terminal domain-containing protein" evidence="1">
    <location>
        <begin position="23"/>
        <end position="128"/>
    </location>
</feature>
<dbReference type="KEGG" id="bgoe:IFJ75_10070"/>
<sequence length="128" mass="13509">MIQRTALLAVAALTGAATPALAQTAPAPTEQAVSSQVIAPDWVRRPRLEFPQGALQSGVWAGDVVLRCRVGPERRLEACETVSERPAGVGFGAAAMMGLEEGVISEGWLKTHQVGETGLLSVKFRMAQ</sequence>
<gene>
    <name evidence="2" type="ORF">IFJ75_10070</name>
</gene>
<dbReference type="RefSeq" id="WP_207867825.1">
    <property type="nucleotide sequence ID" value="NZ_CP062222.1"/>
</dbReference>
<evidence type="ECO:0000313" key="2">
    <source>
        <dbReference type="EMBL" id="QTC89666.1"/>
    </source>
</evidence>
<keyword evidence="3" id="KW-1185">Reference proteome</keyword>
<dbReference type="Proteomes" id="UP000663918">
    <property type="component" value="Chromosome"/>
</dbReference>
<dbReference type="EMBL" id="CP062222">
    <property type="protein sequence ID" value="QTC89666.1"/>
    <property type="molecule type" value="Genomic_DNA"/>
</dbReference>
<name>A0A975GUB4_9CAUL</name>
<organism evidence="2 3">
    <name type="scientific">Brevundimonas goettingensis</name>
    <dbReference type="NCBI Taxonomy" id="2774190"/>
    <lineage>
        <taxon>Bacteria</taxon>
        <taxon>Pseudomonadati</taxon>
        <taxon>Pseudomonadota</taxon>
        <taxon>Alphaproteobacteria</taxon>
        <taxon>Caulobacterales</taxon>
        <taxon>Caulobacteraceae</taxon>
        <taxon>Brevundimonas</taxon>
    </lineage>
</organism>
<keyword evidence="1" id="KW-0732">Signal</keyword>
<evidence type="ECO:0000256" key="1">
    <source>
        <dbReference type="SAM" id="SignalP"/>
    </source>
</evidence>
<accession>A0A975GUB4</accession>
<dbReference type="AlphaFoldDB" id="A0A975GUB4"/>
<evidence type="ECO:0008006" key="4">
    <source>
        <dbReference type="Google" id="ProtNLM"/>
    </source>
</evidence>
<reference evidence="2" key="1">
    <citation type="submission" date="2020-09" db="EMBL/GenBank/DDBJ databases">
        <title>Brevundimonas sp. LVF2 isolated from a puddle in Goettingen, Germany.</title>
        <authorList>
            <person name="Friedrich I."/>
            <person name="Klassen A."/>
            <person name="Hannes N."/>
            <person name="Schneider D."/>
            <person name="Hertel R."/>
            <person name="Daniel R."/>
        </authorList>
    </citation>
    <scope>NUCLEOTIDE SEQUENCE</scope>
    <source>
        <strain evidence="2">LVF2</strain>
    </source>
</reference>
<feature type="signal peptide" evidence="1">
    <location>
        <begin position="1"/>
        <end position="22"/>
    </location>
</feature>
<proteinExistence type="predicted"/>